<evidence type="ECO:0000313" key="2">
    <source>
        <dbReference type="EMBL" id="MCI15028.1"/>
    </source>
</evidence>
<organism evidence="2 3">
    <name type="scientific">Trifolium medium</name>
    <dbReference type="NCBI Taxonomy" id="97028"/>
    <lineage>
        <taxon>Eukaryota</taxon>
        <taxon>Viridiplantae</taxon>
        <taxon>Streptophyta</taxon>
        <taxon>Embryophyta</taxon>
        <taxon>Tracheophyta</taxon>
        <taxon>Spermatophyta</taxon>
        <taxon>Magnoliopsida</taxon>
        <taxon>eudicotyledons</taxon>
        <taxon>Gunneridae</taxon>
        <taxon>Pentapetalae</taxon>
        <taxon>rosids</taxon>
        <taxon>fabids</taxon>
        <taxon>Fabales</taxon>
        <taxon>Fabaceae</taxon>
        <taxon>Papilionoideae</taxon>
        <taxon>50 kb inversion clade</taxon>
        <taxon>NPAAA clade</taxon>
        <taxon>Hologalegina</taxon>
        <taxon>IRL clade</taxon>
        <taxon>Trifolieae</taxon>
        <taxon>Trifolium</taxon>
    </lineage>
</organism>
<sequence length="67" mass="7544">MESAAINLNWNTTLEGYGATGIRRNHQRHRQVQTRPELSRHTTSPKACIVTAAGGERKVESRVLQRC</sequence>
<name>A0A392PSE8_9FABA</name>
<comment type="caution">
    <text evidence="2">The sequence shown here is derived from an EMBL/GenBank/DDBJ whole genome shotgun (WGS) entry which is preliminary data.</text>
</comment>
<evidence type="ECO:0000313" key="3">
    <source>
        <dbReference type="Proteomes" id="UP000265520"/>
    </source>
</evidence>
<feature type="region of interest" description="Disordered" evidence="1">
    <location>
        <begin position="20"/>
        <end position="45"/>
    </location>
</feature>
<evidence type="ECO:0000256" key="1">
    <source>
        <dbReference type="SAM" id="MobiDB-lite"/>
    </source>
</evidence>
<keyword evidence="3" id="KW-1185">Reference proteome</keyword>
<feature type="compositionally biased region" description="Basic residues" evidence="1">
    <location>
        <begin position="23"/>
        <end position="32"/>
    </location>
</feature>
<accession>A0A392PSE8</accession>
<proteinExistence type="predicted"/>
<dbReference type="Proteomes" id="UP000265520">
    <property type="component" value="Unassembled WGS sequence"/>
</dbReference>
<feature type="compositionally biased region" description="Polar residues" evidence="1">
    <location>
        <begin position="33"/>
        <end position="45"/>
    </location>
</feature>
<reference evidence="2 3" key="1">
    <citation type="journal article" date="2018" name="Front. Plant Sci.">
        <title>Red Clover (Trifolium pratense) and Zigzag Clover (T. medium) - A Picture of Genomic Similarities and Differences.</title>
        <authorList>
            <person name="Dluhosova J."/>
            <person name="Istvanek J."/>
            <person name="Nedelnik J."/>
            <person name="Repkova J."/>
        </authorList>
    </citation>
    <scope>NUCLEOTIDE SEQUENCE [LARGE SCALE GENOMIC DNA]</scope>
    <source>
        <strain evidence="3">cv. 10/8</strain>
        <tissue evidence="2">Leaf</tissue>
    </source>
</reference>
<dbReference type="EMBL" id="LXQA010094732">
    <property type="protein sequence ID" value="MCI15028.1"/>
    <property type="molecule type" value="Genomic_DNA"/>
</dbReference>
<dbReference type="AlphaFoldDB" id="A0A392PSE8"/>
<protein>
    <submittedName>
        <fullName evidence="2">Uncharacterized protein</fullName>
    </submittedName>
</protein>